<dbReference type="GO" id="GO:0097361">
    <property type="term" value="C:cytosolic [4Fe-4S] assembly targeting complex"/>
    <property type="evidence" value="ECO:0000318"/>
    <property type="project" value="GO_Central"/>
</dbReference>
<keyword evidence="4" id="KW-0234">DNA repair</keyword>
<evidence type="ECO:0000259" key="6">
    <source>
        <dbReference type="Pfam" id="PF12460"/>
    </source>
</evidence>
<dbReference type="PANTHER" id="PTHR12891">
    <property type="entry name" value="DNA REPAIR/TRANSCRIPTION PROTEIN MET18/MMS19"/>
    <property type="match status" value="1"/>
</dbReference>
<protein>
    <recommendedName>
        <fullName evidence="4">MMS19 nucleotide excision repair protein</fullName>
    </recommendedName>
</protein>
<gene>
    <name evidence="8" type="ORF">UMAG_03624</name>
</gene>
<proteinExistence type="inferred from homology"/>
<dbReference type="InterPro" id="IPR029240">
    <property type="entry name" value="MMS19_N"/>
</dbReference>
<dbReference type="RefSeq" id="XP_011390047.1">
    <property type="nucleotide sequence ID" value="XM_011391745.1"/>
</dbReference>
<evidence type="ECO:0000259" key="7">
    <source>
        <dbReference type="Pfam" id="PF14500"/>
    </source>
</evidence>
<dbReference type="OMA" id="LCAIEVI"/>
<dbReference type="GO" id="GO:0006281">
    <property type="term" value="P:DNA repair"/>
    <property type="evidence" value="ECO:0007669"/>
    <property type="project" value="UniProtKB-UniRule"/>
</dbReference>
<dbReference type="OrthoDB" id="342900at2759"/>
<dbReference type="eggNOG" id="KOG1967">
    <property type="taxonomic scope" value="Eukaryota"/>
</dbReference>
<dbReference type="PANTHER" id="PTHR12891:SF0">
    <property type="entry name" value="MMS19 NUCLEOTIDE EXCISION REPAIR PROTEIN HOMOLOG"/>
    <property type="match status" value="1"/>
</dbReference>
<comment type="subcellular location">
    <subcellularLocation>
        <location evidence="1 4">Nucleus</location>
    </subcellularLocation>
</comment>
<dbReference type="GO" id="GO:0005634">
    <property type="term" value="C:nucleus"/>
    <property type="evidence" value="ECO:0007669"/>
    <property type="project" value="UniProtKB-SubCell"/>
</dbReference>
<comment type="similarity">
    <text evidence="4">Belongs to the MET18/MMS19 family.</text>
</comment>
<dbReference type="Pfam" id="PF14500">
    <property type="entry name" value="MMS19_N"/>
    <property type="match status" value="1"/>
</dbReference>
<dbReference type="InParanoid" id="A0A0D1C4H8"/>
<dbReference type="STRING" id="237631.A0A0D1C4H8"/>
<dbReference type="GO" id="GO:0051604">
    <property type="term" value="P:protein maturation"/>
    <property type="evidence" value="ECO:0000318"/>
    <property type="project" value="GO_Central"/>
</dbReference>
<evidence type="ECO:0000256" key="2">
    <source>
        <dbReference type="ARBA" id="ARBA00022737"/>
    </source>
</evidence>
<evidence type="ECO:0000313" key="9">
    <source>
        <dbReference type="Proteomes" id="UP000000561"/>
    </source>
</evidence>
<reference evidence="8 9" key="1">
    <citation type="journal article" date="2006" name="Nature">
        <title>Insights from the genome of the biotrophic fungal plant pathogen Ustilago maydis.</title>
        <authorList>
            <person name="Kamper J."/>
            <person name="Kahmann R."/>
            <person name="Bolker M."/>
            <person name="Ma L.J."/>
            <person name="Brefort T."/>
            <person name="Saville B.J."/>
            <person name="Banuett F."/>
            <person name="Kronstad J.W."/>
            <person name="Gold S.E."/>
            <person name="Muller O."/>
            <person name="Perlin M.H."/>
            <person name="Wosten H.A."/>
            <person name="de Vries R."/>
            <person name="Ruiz-Herrera J."/>
            <person name="Reynaga-Pena C.G."/>
            <person name="Snetselaar K."/>
            <person name="McCann M."/>
            <person name="Perez-Martin J."/>
            <person name="Feldbrugge M."/>
            <person name="Basse C.W."/>
            <person name="Steinberg G."/>
            <person name="Ibeas J.I."/>
            <person name="Holloman W."/>
            <person name="Guzman P."/>
            <person name="Farman M."/>
            <person name="Stajich J.E."/>
            <person name="Sentandreu R."/>
            <person name="Gonzalez-Prieto J.M."/>
            <person name="Kennell J.C."/>
            <person name="Molina L."/>
            <person name="Schirawski J."/>
            <person name="Mendoza-Mendoza A."/>
            <person name="Greilinger D."/>
            <person name="Munch K."/>
            <person name="Rossel N."/>
            <person name="Scherer M."/>
            <person name="Vranes M."/>
            <person name="Ladendorf O."/>
            <person name="Vincon V."/>
            <person name="Fuchs U."/>
            <person name="Sandrock B."/>
            <person name="Meng S."/>
            <person name="Ho E.C."/>
            <person name="Cahill M.J."/>
            <person name="Boyce K.J."/>
            <person name="Klose J."/>
            <person name="Klosterman S.J."/>
            <person name="Deelstra H.J."/>
            <person name="Ortiz-Castellanos L."/>
            <person name="Li W."/>
            <person name="Sanchez-Alonso P."/>
            <person name="Schreier P.H."/>
            <person name="Hauser-Hahn I."/>
            <person name="Vaupel M."/>
            <person name="Koopmann E."/>
            <person name="Friedrich G."/>
            <person name="Voss H."/>
            <person name="Schluter T."/>
            <person name="Margolis J."/>
            <person name="Platt D."/>
            <person name="Swimmer C."/>
            <person name="Gnirke A."/>
            <person name="Chen F."/>
            <person name="Vysotskaia V."/>
            <person name="Mannhaupt G."/>
            <person name="Guldener U."/>
            <person name="Munsterkotter M."/>
            <person name="Haase D."/>
            <person name="Oesterheld M."/>
            <person name="Mewes H.W."/>
            <person name="Mauceli E.W."/>
            <person name="DeCaprio D."/>
            <person name="Wade C.M."/>
            <person name="Butler J."/>
            <person name="Young S."/>
            <person name="Jaffe D.B."/>
            <person name="Calvo S."/>
            <person name="Nusbaum C."/>
            <person name="Galagan J."/>
            <person name="Birren B.W."/>
        </authorList>
    </citation>
    <scope>NUCLEOTIDE SEQUENCE [LARGE SCALE GENOMIC DNA]</scope>
    <source>
        <strain evidence="9">DSM 14603 / FGSC 9021 / UM521</strain>
    </source>
</reference>
<keyword evidence="2" id="KW-0677">Repeat</keyword>
<dbReference type="Proteomes" id="UP000000561">
    <property type="component" value="Chromosome 9"/>
</dbReference>
<dbReference type="Pfam" id="PF12460">
    <property type="entry name" value="MMS19_C"/>
    <property type="match status" value="1"/>
</dbReference>
<sequence>MSDLSQTIRAFIVGSFQQLPPSIVDDLANGSVSLLGIVRLLGEYLTSQEEDTRTRAVQLLSYITCHFLDTSAPLPPSKQPLASIFTIQAVRTLSSFFADKIADGVLISDNFVRSANAPEVVPDTASSARKNEAEQKTLQGSAMLVSSLNALTVLSACKATTAASADTAPTSPPPVKGFGQEQAHAVADALFSHVIATNHPQSLRFIIFRLLDSLVAHHRDALKAYRSSTSSAADEQPTQSTSATPHPMQVDPVADADALISGSETCQGKDFLQGYVKMVQGEKDPRNLMVLFGVDKVLLTEWVMDREMTERFFDITFCYFPITFRPPPDDPYGITSDDLKVALRAAICASPALAPHGYPLLLEKLSAAGGAAKLDTLRTLIAAMPVYGRAAALANATKLWEGLKIEIFHATDDETGDLAVDTLTILLHVLYHGVDPPEGIAPRMVHDCLVELEEPGKSLAKAAIRVLSCLVRASASTAYLAVYGFMDQMIKMFADPEDLAQRTPILAGIGELLDALAKVYRHAELARANEDGNTKTKPSSAASEIGSGQLLPSTAPGRSYTGDNRPLDPFLSELLSCLSNGLRSTSYRRSAMLVFSSIVSISILSSNGNGTGTGTTGTQNDEVSLSKSIKPLLDFDELSFLTRQVASLLTSSIGDDVREEALCAIEVISNERTASTLAAINPTAKIIEQVVLPVLLEKLPDRIQLFDDPEQRTTGNAMDDTAAELDLIKASIRRSLGALSRLCVAPFLFEAVVVKLFTKLELCCRTGVHDGPSSERDIVLGVTKTNEEGKSSSMLNEQLSALHEANLGYARGLILTLQTMVDLKKQNGHLDLVKYAHTLPSRLVSLTLSSLGSATDQANAEVSIAAHPAVVADSAALLGTFVKLLDTSRQREFLASLNQTFVQRQSTFVESGENVEGASLIAANSPLEQSFAPFLPSPASQNDHFAMASRNAVALFAAAIVASGPAAGVVVLSASADATMSKHDAALASLSLLLDWTLAAASSNADKGSTNYTMGQTSQALQLNSAFWMAVSLTNKFIDETQPAFLDLLDTFWGTHIKNPSTTACSARQRRVALQMWMWLSRALVIKSSKLSEAMLNRVLIEIFDDVASGIAGQKRATQLVATASQPAKTEESVDWKFARAAARDLSTIVGVGEDGITTKENGFTVRLLWKQKLFSLLLPRLLESYSSAAKLAHRHNHVDGEHCSHSHGEADVDAKTIYLVSLAGLLPSLPSTMLVERLEGVFPLLIQALALPDSKARSAAANAITVASEVGKKLAPPSSLPPSAPQFDPTALIAAHLNSIVTKLLCNIEPTPYTPPATRIAALRTLTSLAAKVPEDDEATHSTQRSDSGLQHHHLHPLRNLVLKHLGKHKIGIDDKIRSVRSYAVDARDAWFAISET</sequence>
<keyword evidence="4" id="KW-0227">DNA damage</keyword>
<feature type="compositionally biased region" description="Polar residues" evidence="5">
    <location>
        <begin position="226"/>
        <end position="244"/>
    </location>
</feature>
<keyword evidence="9" id="KW-1185">Reference proteome</keyword>
<organism evidence="8 9">
    <name type="scientific">Mycosarcoma maydis</name>
    <name type="common">Corn smut fungus</name>
    <name type="synonym">Ustilago maydis</name>
    <dbReference type="NCBI Taxonomy" id="5270"/>
    <lineage>
        <taxon>Eukaryota</taxon>
        <taxon>Fungi</taxon>
        <taxon>Dikarya</taxon>
        <taxon>Basidiomycota</taxon>
        <taxon>Ustilaginomycotina</taxon>
        <taxon>Ustilaginomycetes</taxon>
        <taxon>Ustilaginales</taxon>
        <taxon>Ustilaginaceae</taxon>
        <taxon>Mycosarcoma</taxon>
    </lineage>
</organism>
<dbReference type="InterPro" id="IPR024687">
    <property type="entry name" value="MMS19_C"/>
</dbReference>
<dbReference type="InterPro" id="IPR039920">
    <property type="entry name" value="MMS19"/>
</dbReference>
<dbReference type="GO" id="GO:0016226">
    <property type="term" value="P:iron-sulfur cluster assembly"/>
    <property type="evidence" value="ECO:0007669"/>
    <property type="project" value="UniProtKB-UniRule"/>
</dbReference>
<accession>A0A0D1C4H8</accession>
<keyword evidence="3 4" id="KW-0539">Nucleus</keyword>
<feature type="region of interest" description="Disordered" evidence="5">
    <location>
        <begin position="226"/>
        <end position="250"/>
    </location>
</feature>
<evidence type="ECO:0000256" key="4">
    <source>
        <dbReference type="RuleBase" id="RU367072"/>
    </source>
</evidence>
<evidence type="ECO:0000313" key="8">
    <source>
        <dbReference type="EMBL" id="KIS68537.1"/>
    </source>
</evidence>
<dbReference type="SUPFAM" id="SSF48371">
    <property type="entry name" value="ARM repeat"/>
    <property type="match status" value="1"/>
</dbReference>
<feature type="domain" description="MMS19 N-terminal" evidence="7">
    <location>
        <begin position="38"/>
        <end position="409"/>
    </location>
</feature>
<dbReference type="EMBL" id="CM003148">
    <property type="protein sequence ID" value="KIS68537.1"/>
    <property type="molecule type" value="Genomic_DNA"/>
</dbReference>
<comment type="function">
    <text evidence="4">Key component of the cytosolic iron-sulfur protein assembly (CIA) complex, a multiprotein complex that mediates the incorporation of iron-sulfur cluster into apoproteins specifically involved in DNA metabolism and genomic integrity. In the CIA complex, MMS19 acts as an adapter between early-acting CIA components and a subset of cellular target iron-sulfur proteins.</text>
</comment>
<feature type="domain" description="MMS19 C-terminal" evidence="6">
    <location>
        <begin position="736"/>
        <end position="1331"/>
    </location>
</feature>
<evidence type="ECO:0000256" key="3">
    <source>
        <dbReference type="ARBA" id="ARBA00023242"/>
    </source>
</evidence>
<name>A0A0D1C4H8_MYCMD</name>
<dbReference type="InterPro" id="IPR016024">
    <property type="entry name" value="ARM-type_fold"/>
</dbReference>
<evidence type="ECO:0000256" key="5">
    <source>
        <dbReference type="SAM" id="MobiDB-lite"/>
    </source>
</evidence>
<dbReference type="FunCoup" id="A0A0D1C4H8">
    <property type="interactions" value="463"/>
</dbReference>
<dbReference type="VEuPathDB" id="FungiDB:UMAG_03624"/>
<dbReference type="GeneID" id="23564034"/>
<dbReference type="KEGG" id="uma:UMAG_03624"/>
<feature type="region of interest" description="Disordered" evidence="5">
    <location>
        <begin position="529"/>
        <end position="562"/>
    </location>
</feature>
<feature type="region of interest" description="Disordered" evidence="5">
    <location>
        <begin position="1335"/>
        <end position="1354"/>
    </location>
</feature>
<evidence type="ECO:0000256" key="1">
    <source>
        <dbReference type="ARBA" id="ARBA00004123"/>
    </source>
</evidence>